<reference evidence="3" key="1">
    <citation type="journal article" date="2020" name="Fungal Divers.">
        <title>Resolving the Mortierellaceae phylogeny through synthesis of multi-gene phylogenetics and phylogenomics.</title>
        <authorList>
            <person name="Vandepol N."/>
            <person name="Liber J."/>
            <person name="Desiro A."/>
            <person name="Na H."/>
            <person name="Kennedy M."/>
            <person name="Barry K."/>
            <person name="Grigoriev I.V."/>
            <person name="Miller A.N."/>
            <person name="O'Donnell K."/>
            <person name="Stajich J.E."/>
            <person name="Bonito G."/>
        </authorList>
    </citation>
    <scope>NUCLEOTIDE SEQUENCE</scope>
    <source>
        <strain evidence="3">BC1065</strain>
    </source>
</reference>
<feature type="chain" id="PRO_5040255314" description="Tail specific protease domain-containing protein" evidence="1">
    <location>
        <begin position="21"/>
        <end position="650"/>
    </location>
</feature>
<feature type="signal peptide" evidence="1">
    <location>
        <begin position="1"/>
        <end position="20"/>
    </location>
</feature>
<evidence type="ECO:0000313" key="4">
    <source>
        <dbReference type="Proteomes" id="UP000807716"/>
    </source>
</evidence>
<dbReference type="PANTHER" id="PTHR37049:SF4">
    <property type="entry name" value="RHODANESE DOMAIN-CONTAINING PROTEIN"/>
    <property type="match status" value="1"/>
</dbReference>
<organism evidence="3 4">
    <name type="scientific">Actinomortierella ambigua</name>
    <dbReference type="NCBI Taxonomy" id="1343610"/>
    <lineage>
        <taxon>Eukaryota</taxon>
        <taxon>Fungi</taxon>
        <taxon>Fungi incertae sedis</taxon>
        <taxon>Mucoromycota</taxon>
        <taxon>Mortierellomycotina</taxon>
        <taxon>Mortierellomycetes</taxon>
        <taxon>Mortierellales</taxon>
        <taxon>Mortierellaceae</taxon>
        <taxon>Actinomortierella</taxon>
    </lineage>
</organism>
<sequence length="650" mass="71791">MVSFNKSFILTVALAASVSALVIPRSTQENVNEDPCTVLSSLNPSEVTLDHVANCYLAIPFDSEREGSFLKDLAILYDNFYVYKDLALTTPGAPFSIPSVDILADFDEIAKREYESAYDFHHDLRLAVARLHDAHSTYIVDCFRTYTFVQPIALYAPVVDGVQSIRVFSSDTEKDLSDCEVILIDGEKPDVHLQNWADKYTAFSKDPGVRLNFALATTIFDAKTGAFQPDLGIFQSRDFLPDKPSIEYQLLCPAENDEDSPSSLTVTAEYAVVGPTDGVQFKDVASFLESCAQPLFDEEIPPEEDMIEAAIRQPHLPHVDQQQKRVQIARRADSPPAPEFEHADNVVHTELCGFYQMKEDPSVGIVHISSMDVGSKNYGPFIEGLELLASKGVTNLIIDLTNNGGGLVQFASDVVAMFFNTPSVVQGSHAGDLRESAGVLQIGKADSANTTAETHYEPAGFVSAADGAPLTGEELYGESVQYTRGERSSDYTPLVRLNWNNNLNDTTYPWSEDAAKIKILTDGRCGSACGMLTDHFVTRHGVEVYAVGGYLGQPLSMFSFAGASVLSWKEISQFHMQLNIEAPMLVQAFAGTFNIPWFEVYSNGDSIPLDYSNDRYHPTYRLDFTPDNMRNRDSLWKTVAEQAWGKVTPQ</sequence>
<dbReference type="GO" id="GO:0006508">
    <property type="term" value="P:proteolysis"/>
    <property type="evidence" value="ECO:0007669"/>
    <property type="project" value="InterPro"/>
</dbReference>
<accession>A0A9P6Q1R4</accession>
<dbReference type="SUPFAM" id="SSF52096">
    <property type="entry name" value="ClpP/crotonase"/>
    <property type="match status" value="1"/>
</dbReference>
<dbReference type="InterPro" id="IPR052766">
    <property type="entry name" value="S41A_metabolite_peptidase"/>
</dbReference>
<evidence type="ECO:0000259" key="2">
    <source>
        <dbReference type="Pfam" id="PF03572"/>
    </source>
</evidence>
<dbReference type="Proteomes" id="UP000807716">
    <property type="component" value="Unassembled WGS sequence"/>
</dbReference>
<keyword evidence="1" id="KW-0732">Signal</keyword>
<name>A0A9P6Q1R4_9FUNG</name>
<dbReference type="EMBL" id="JAAAJB010000406">
    <property type="protein sequence ID" value="KAG0256541.1"/>
    <property type="molecule type" value="Genomic_DNA"/>
</dbReference>
<gene>
    <name evidence="3" type="ORF">DFQ27_005682</name>
</gene>
<evidence type="ECO:0000256" key="1">
    <source>
        <dbReference type="SAM" id="SignalP"/>
    </source>
</evidence>
<proteinExistence type="predicted"/>
<keyword evidence="4" id="KW-1185">Reference proteome</keyword>
<comment type="caution">
    <text evidence="3">The sequence shown here is derived from an EMBL/GenBank/DDBJ whole genome shotgun (WGS) entry which is preliminary data.</text>
</comment>
<protein>
    <recommendedName>
        <fullName evidence="2">Tail specific protease domain-containing protein</fullName>
    </recommendedName>
</protein>
<dbReference type="InterPro" id="IPR029045">
    <property type="entry name" value="ClpP/crotonase-like_dom_sf"/>
</dbReference>
<dbReference type="Pfam" id="PF03572">
    <property type="entry name" value="Peptidase_S41"/>
    <property type="match status" value="1"/>
</dbReference>
<dbReference type="OrthoDB" id="27214at2759"/>
<evidence type="ECO:0000313" key="3">
    <source>
        <dbReference type="EMBL" id="KAG0256541.1"/>
    </source>
</evidence>
<dbReference type="AlphaFoldDB" id="A0A9P6Q1R4"/>
<dbReference type="Gene3D" id="3.90.226.10">
    <property type="entry name" value="2-enoyl-CoA Hydratase, Chain A, domain 1"/>
    <property type="match status" value="1"/>
</dbReference>
<dbReference type="GO" id="GO:0008236">
    <property type="term" value="F:serine-type peptidase activity"/>
    <property type="evidence" value="ECO:0007669"/>
    <property type="project" value="InterPro"/>
</dbReference>
<dbReference type="PANTHER" id="PTHR37049">
    <property type="entry name" value="PEPTIDASE S41 FAMILY PROTEIN"/>
    <property type="match status" value="1"/>
</dbReference>
<feature type="domain" description="Tail specific protease" evidence="2">
    <location>
        <begin position="363"/>
        <end position="430"/>
    </location>
</feature>
<dbReference type="InterPro" id="IPR005151">
    <property type="entry name" value="Tail-specific_protease"/>
</dbReference>